<accession>A0ABU8Q7S8</accession>
<dbReference type="InterPro" id="IPR017438">
    <property type="entry name" value="ATP-NAD_kinase_N"/>
</dbReference>
<dbReference type="PROSITE" id="PS50146">
    <property type="entry name" value="DAGK"/>
    <property type="match status" value="1"/>
</dbReference>
<evidence type="ECO:0000259" key="1">
    <source>
        <dbReference type="PROSITE" id="PS50146"/>
    </source>
</evidence>
<evidence type="ECO:0000313" key="3">
    <source>
        <dbReference type="Proteomes" id="UP001380365"/>
    </source>
</evidence>
<dbReference type="RefSeq" id="WP_132882221.1">
    <property type="nucleotide sequence ID" value="NZ_JBBGZA010000001.1"/>
</dbReference>
<dbReference type="InterPro" id="IPR045540">
    <property type="entry name" value="YegS/DAGK_C"/>
</dbReference>
<feature type="domain" description="DAGKc" evidence="1">
    <location>
        <begin position="3"/>
        <end position="128"/>
    </location>
</feature>
<dbReference type="Gene3D" id="3.40.50.10330">
    <property type="entry name" value="Probable inorganic polyphosphate/atp-NAD kinase, domain 1"/>
    <property type="match status" value="1"/>
</dbReference>
<proteinExistence type="predicted"/>
<keyword evidence="2" id="KW-0808">Transferase</keyword>
<comment type="caution">
    <text evidence="2">The sequence shown here is derived from an EMBL/GenBank/DDBJ whole genome shotgun (WGS) entry which is preliminary data.</text>
</comment>
<sequence>MNEGGHRIQIVVNPSAGRVRGSTLARIRTGFERAGAQVVLTECGPGRPVTIAGDVSHVCVVGGDGTIRHVAAAMLAAERDLPLSIYPAGTVNLAHRELRSPLDPDRYAAYALESRERPRHHALRVGPALCLSCASVGPDSQAVAAVSPRLKRRIGRLAYGVAFFRVLLNWPRKPIRLAWKGGELTCEAVYVAKGRFFAGPWSFAPEADRTRPIMHVVALRTARRRDVVRFAWALLRGRCPSDAANLVAFSCTDLLAEADEPLPVQVDGDAEAVLPVRMTIEPISFSVC</sequence>
<keyword evidence="3" id="KW-1185">Reference proteome</keyword>
<protein>
    <submittedName>
        <fullName evidence="2">Diacylglycerol kinase family protein</fullName>
    </submittedName>
</protein>
<dbReference type="EMBL" id="JBBGZA010000001">
    <property type="protein sequence ID" value="MEJ5095536.1"/>
    <property type="molecule type" value="Genomic_DNA"/>
</dbReference>
<dbReference type="GO" id="GO:0016301">
    <property type="term" value="F:kinase activity"/>
    <property type="evidence" value="ECO:0007669"/>
    <property type="project" value="UniProtKB-KW"/>
</dbReference>
<dbReference type="Pfam" id="PF00781">
    <property type="entry name" value="DAGK_cat"/>
    <property type="match status" value="1"/>
</dbReference>
<evidence type="ECO:0000313" key="2">
    <source>
        <dbReference type="EMBL" id="MEJ5095536.1"/>
    </source>
</evidence>
<dbReference type="SUPFAM" id="SSF111331">
    <property type="entry name" value="NAD kinase/diacylglycerol kinase-like"/>
    <property type="match status" value="1"/>
</dbReference>
<dbReference type="InterPro" id="IPR016064">
    <property type="entry name" value="NAD/diacylglycerol_kinase_sf"/>
</dbReference>
<gene>
    <name evidence="2" type="ORF">WH159_13425</name>
</gene>
<dbReference type="Proteomes" id="UP001380365">
    <property type="component" value="Unassembled WGS sequence"/>
</dbReference>
<dbReference type="InterPro" id="IPR001206">
    <property type="entry name" value="Diacylglycerol_kinase_cat_dom"/>
</dbReference>
<name>A0ABU8Q7S8_9SPHN</name>
<organism evidence="2 3">
    <name type="scientific">Sphingomonas molluscorum</name>
    <dbReference type="NCBI Taxonomy" id="418184"/>
    <lineage>
        <taxon>Bacteria</taxon>
        <taxon>Pseudomonadati</taxon>
        <taxon>Pseudomonadota</taxon>
        <taxon>Alphaproteobacteria</taxon>
        <taxon>Sphingomonadales</taxon>
        <taxon>Sphingomonadaceae</taxon>
        <taxon>Sphingomonas</taxon>
    </lineage>
</organism>
<dbReference type="Pfam" id="PF19279">
    <property type="entry name" value="YegS_C"/>
    <property type="match status" value="1"/>
</dbReference>
<keyword evidence="2" id="KW-0418">Kinase</keyword>
<dbReference type="Gene3D" id="2.60.200.40">
    <property type="match status" value="1"/>
</dbReference>
<reference evidence="2 3" key="1">
    <citation type="submission" date="2023-12" db="EMBL/GenBank/DDBJ databases">
        <title>Gut-associated functions are favored during microbiome assembly across C. elegans life.</title>
        <authorList>
            <person name="Zimmermann J."/>
        </authorList>
    </citation>
    <scope>NUCLEOTIDE SEQUENCE [LARGE SCALE GENOMIC DNA]</scope>
    <source>
        <strain evidence="2 3">JUb134</strain>
    </source>
</reference>